<evidence type="ECO:0000256" key="1">
    <source>
        <dbReference type="ARBA" id="ARBA00012513"/>
    </source>
</evidence>
<keyword evidence="8" id="KW-1185">Reference proteome</keyword>
<reference evidence="7 8" key="1">
    <citation type="journal article" date="2016" name="Genome Biol. Evol.">
        <title>Gene Family Evolution Reflects Adaptation to Soil Environmental Stressors in the Genome of the Collembolan Orchesella cincta.</title>
        <authorList>
            <person name="Faddeeva-Vakhrusheva A."/>
            <person name="Derks M.F."/>
            <person name="Anvar S.Y."/>
            <person name="Agamennone V."/>
            <person name="Suring W."/>
            <person name="Smit S."/>
            <person name="van Straalen N.M."/>
            <person name="Roelofs D."/>
        </authorList>
    </citation>
    <scope>NUCLEOTIDE SEQUENCE [LARGE SCALE GENOMIC DNA]</scope>
    <source>
        <tissue evidence="7">Mixed pool</tissue>
    </source>
</reference>
<comment type="caution">
    <text evidence="7">The sequence shown here is derived from an EMBL/GenBank/DDBJ whole genome shotgun (WGS) entry which is preliminary data.</text>
</comment>
<keyword evidence="7" id="KW-0808">Transferase</keyword>
<dbReference type="PROSITE" id="PS00108">
    <property type="entry name" value="PROTEIN_KINASE_ST"/>
    <property type="match status" value="1"/>
</dbReference>
<evidence type="ECO:0000256" key="2">
    <source>
        <dbReference type="ARBA" id="ARBA00022741"/>
    </source>
</evidence>
<dbReference type="PROSITE" id="PS50011">
    <property type="entry name" value="PROTEIN_KINASE_DOM"/>
    <property type="match status" value="1"/>
</dbReference>
<feature type="domain" description="Protein kinase" evidence="6">
    <location>
        <begin position="25"/>
        <end position="290"/>
    </location>
</feature>
<dbReference type="SMART" id="SM00220">
    <property type="entry name" value="S_TKc"/>
    <property type="match status" value="1"/>
</dbReference>
<dbReference type="InterPro" id="IPR017441">
    <property type="entry name" value="Protein_kinase_ATP_BS"/>
</dbReference>
<sequence>MGETSSAGGMKSLNTDGGELVNGRYKFLKQLGHGAFGVVYSASDTHSENKVVALKQERSNVKIPQLKNEFEVYTALGTGEPTGIPRAIWYGVHKGLNTMAMELLGPSLGSLVRKLSHKFTMKTVLSLADQMLERLEYIHSRGFLHRDLKPDNFCMGLESFSTTVYLIDFGLATSYRDPSSGEHLPREKSKRFIGTAKYSSLNTHLRFRQSRRDDLESLGYVFLRLLGKILPWSLESTDGEIFMSKKNTSSGQLCKDLPTPFEEYLEYCKNLEFAEDPDYPRLRKMFKDLYDKLGYVEDSVFDWMPLVEVEKKESGLFNV</sequence>
<dbReference type="InterPro" id="IPR000719">
    <property type="entry name" value="Prot_kinase_dom"/>
</dbReference>
<dbReference type="GO" id="GO:0005524">
    <property type="term" value="F:ATP binding"/>
    <property type="evidence" value="ECO:0007669"/>
    <property type="project" value="UniProtKB-UniRule"/>
</dbReference>
<protein>
    <recommendedName>
        <fullName evidence="1">non-specific serine/threonine protein kinase</fullName>
        <ecNumber evidence="1">2.7.11.1</ecNumber>
    </recommendedName>
</protein>
<dbReference type="InterPro" id="IPR008271">
    <property type="entry name" value="Ser/Thr_kinase_AS"/>
</dbReference>
<dbReference type="Gene3D" id="1.10.510.10">
    <property type="entry name" value="Transferase(Phosphotransferase) domain 1"/>
    <property type="match status" value="1"/>
</dbReference>
<evidence type="ECO:0000259" key="6">
    <source>
        <dbReference type="PROSITE" id="PS50011"/>
    </source>
</evidence>
<gene>
    <name evidence="7" type="ORF">Ocin01_14680</name>
</gene>
<dbReference type="Proteomes" id="UP000094527">
    <property type="component" value="Unassembled WGS sequence"/>
</dbReference>
<dbReference type="AlphaFoldDB" id="A0A1D2MG82"/>
<proteinExistence type="inferred from homology"/>
<dbReference type="OrthoDB" id="6575268at2759"/>
<dbReference type="InterPro" id="IPR050235">
    <property type="entry name" value="CK1_Ser-Thr_kinase"/>
</dbReference>
<dbReference type="CDD" id="cd14016">
    <property type="entry name" value="STKc_CK1"/>
    <property type="match status" value="1"/>
</dbReference>
<dbReference type="InterPro" id="IPR011009">
    <property type="entry name" value="Kinase-like_dom_sf"/>
</dbReference>
<dbReference type="SUPFAM" id="SSF56112">
    <property type="entry name" value="Protein kinase-like (PK-like)"/>
    <property type="match status" value="1"/>
</dbReference>
<keyword evidence="2 4" id="KW-0547">Nucleotide-binding</keyword>
<dbReference type="Pfam" id="PF00069">
    <property type="entry name" value="Pkinase"/>
    <property type="match status" value="1"/>
</dbReference>
<evidence type="ECO:0000313" key="7">
    <source>
        <dbReference type="EMBL" id="ODM92000.1"/>
    </source>
</evidence>
<accession>A0A1D2MG82</accession>
<name>A0A1D2MG82_ORCCI</name>
<evidence type="ECO:0000256" key="5">
    <source>
        <dbReference type="RuleBase" id="RU000304"/>
    </source>
</evidence>
<dbReference type="EC" id="2.7.11.1" evidence="1"/>
<evidence type="ECO:0000256" key="4">
    <source>
        <dbReference type="PROSITE-ProRule" id="PRU10141"/>
    </source>
</evidence>
<evidence type="ECO:0000313" key="8">
    <source>
        <dbReference type="Proteomes" id="UP000094527"/>
    </source>
</evidence>
<dbReference type="GO" id="GO:0004674">
    <property type="term" value="F:protein serine/threonine kinase activity"/>
    <property type="evidence" value="ECO:0007669"/>
    <property type="project" value="UniProtKB-KW"/>
</dbReference>
<keyword evidence="3 4" id="KW-0067">ATP-binding</keyword>
<keyword evidence="5" id="KW-0723">Serine/threonine-protein kinase</keyword>
<comment type="similarity">
    <text evidence="5">Belongs to the protein kinase superfamily.</text>
</comment>
<dbReference type="PROSITE" id="PS00107">
    <property type="entry name" value="PROTEIN_KINASE_ATP"/>
    <property type="match status" value="1"/>
</dbReference>
<feature type="binding site" evidence="4">
    <location>
        <position position="55"/>
    </location>
    <ligand>
        <name>ATP</name>
        <dbReference type="ChEBI" id="CHEBI:30616"/>
    </ligand>
</feature>
<organism evidence="7 8">
    <name type="scientific">Orchesella cincta</name>
    <name type="common">Springtail</name>
    <name type="synonym">Podura cincta</name>
    <dbReference type="NCBI Taxonomy" id="48709"/>
    <lineage>
        <taxon>Eukaryota</taxon>
        <taxon>Metazoa</taxon>
        <taxon>Ecdysozoa</taxon>
        <taxon>Arthropoda</taxon>
        <taxon>Hexapoda</taxon>
        <taxon>Collembola</taxon>
        <taxon>Entomobryomorpha</taxon>
        <taxon>Entomobryoidea</taxon>
        <taxon>Orchesellidae</taxon>
        <taxon>Orchesellinae</taxon>
        <taxon>Orchesella</taxon>
    </lineage>
</organism>
<evidence type="ECO:0000256" key="3">
    <source>
        <dbReference type="ARBA" id="ARBA00022840"/>
    </source>
</evidence>
<dbReference type="STRING" id="48709.A0A1D2MG82"/>
<keyword evidence="7" id="KW-0418">Kinase</keyword>
<dbReference type="EMBL" id="LJIJ01001358">
    <property type="protein sequence ID" value="ODM92000.1"/>
    <property type="molecule type" value="Genomic_DNA"/>
</dbReference>
<dbReference type="PANTHER" id="PTHR11909">
    <property type="entry name" value="CASEIN KINASE-RELATED"/>
    <property type="match status" value="1"/>
</dbReference>